<name>A0A8J2P8H3_9HEXA</name>
<keyword evidence="1" id="KW-0812">Transmembrane</keyword>
<dbReference type="AlphaFoldDB" id="A0A8J2P8H3"/>
<reference evidence="2" key="1">
    <citation type="submission" date="2021-06" db="EMBL/GenBank/DDBJ databases">
        <authorList>
            <person name="Hodson N. C."/>
            <person name="Mongue J. A."/>
            <person name="Jaron S. K."/>
        </authorList>
    </citation>
    <scope>NUCLEOTIDE SEQUENCE</scope>
</reference>
<gene>
    <name evidence="2" type="ORF">AFUS01_LOCUS18726</name>
</gene>
<protein>
    <submittedName>
        <fullName evidence="2">Uncharacterized protein</fullName>
    </submittedName>
</protein>
<dbReference type="EMBL" id="CAJVCH010188348">
    <property type="protein sequence ID" value="CAG7730052.1"/>
    <property type="molecule type" value="Genomic_DNA"/>
</dbReference>
<dbReference type="OrthoDB" id="5800391at2759"/>
<feature type="transmembrane region" description="Helical" evidence="1">
    <location>
        <begin position="203"/>
        <end position="221"/>
    </location>
</feature>
<feature type="transmembrane region" description="Helical" evidence="1">
    <location>
        <begin position="29"/>
        <end position="53"/>
    </location>
</feature>
<keyword evidence="3" id="KW-1185">Reference proteome</keyword>
<comment type="caution">
    <text evidence="2">The sequence shown here is derived from an EMBL/GenBank/DDBJ whole genome shotgun (WGS) entry which is preliminary data.</text>
</comment>
<dbReference type="Proteomes" id="UP000708208">
    <property type="component" value="Unassembled WGS sequence"/>
</dbReference>
<proteinExistence type="predicted"/>
<keyword evidence="1" id="KW-1133">Transmembrane helix</keyword>
<evidence type="ECO:0000313" key="3">
    <source>
        <dbReference type="Proteomes" id="UP000708208"/>
    </source>
</evidence>
<accession>A0A8J2P8H3</accession>
<keyword evidence="1" id="KW-0472">Membrane</keyword>
<sequence length="228" mass="26610">MVNFPVFHTFWEIIDEDWIFRIIWWLNNWFAILSYTFLLSIIVIFGVELSGLFQKLKHIFLTRSQFCKALDTQGSPEYRDIVTNLEILIDCYDIYLEIAGTYALISVPSAVIALGQFLHQFVTGGEFQLMSHCIACVLWLYNIANVGEYMQAELQGGKDDIRNALFMDQRVPLCENCRELANWILGWKWRFTAWNIFVVQRSLILGCLETVMTYVIFLFQLKSSEGKN</sequence>
<organism evidence="2 3">
    <name type="scientific">Allacma fusca</name>
    <dbReference type="NCBI Taxonomy" id="39272"/>
    <lineage>
        <taxon>Eukaryota</taxon>
        <taxon>Metazoa</taxon>
        <taxon>Ecdysozoa</taxon>
        <taxon>Arthropoda</taxon>
        <taxon>Hexapoda</taxon>
        <taxon>Collembola</taxon>
        <taxon>Symphypleona</taxon>
        <taxon>Sminthuridae</taxon>
        <taxon>Allacma</taxon>
    </lineage>
</organism>
<evidence type="ECO:0000313" key="2">
    <source>
        <dbReference type="EMBL" id="CAG7730052.1"/>
    </source>
</evidence>
<evidence type="ECO:0000256" key="1">
    <source>
        <dbReference type="SAM" id="Phobius"/>
    </source>
</evidence>